<dbReference type="NCBIfam" id="TIGR01733">
    <property type="entry name" value="AA-adenyl-dom"/>
    <property type="match status" value="1"/>
</dbReference>
<dbReference type="UniPathway" id="UPA00011"/>
<dbReference type="CDD" id="cd19543">
    <property type="entry name" value="DCL_NRPS"/>
    <property type="match status" value="1"/>
</dbReference>
<keyword evidence="4" id="KW-0677">Repeat</keyword>
<evidence type="ECO:0000313" key="8">
    <source>
        <dbReference type="Proteomes" id="UP000570678"/>
    </source>
</evidence>
<feature type="non-terminal residue" evidence="7">
    <location>
        <position position="2319"/>
    </location>
</feature>
<dbReference type="SUPFAM" id="SSF47336">
    <property type="entry name" value="ACP-like"/>
    <property type="match status" value="1"/>
</dbReference>
<dbReference type="InterPro" id="IPR006162">
    <property type="entry name" value="Ppantetheine_attach_site"/>
</dbReference>
<reference evidence="7 8" key="1">
    <citation type="submission" date="2020-04" db="EMBL/GenBank/DDBJ databases">
        <title>MicrobeNet Type strains.</title>
        <authorList>
            <person name="Nicholson A.C."/>
        </authorList>
    </citation>
    <scope>NUCLEOTIDE SEQUENCE [LARGE SCALE GENOMIC DNA]</scope>
    <source>
        <strain evidence="7 8">JCM 3332</strain>
    </source>
</reference>
<dbReference type="GO" id="GO:0031177">
    <property type="term" value="F:phosphopantetheine binding"/>
    <property type="evidence" value="ECO:0007669"/>
    <property type="project" value="InterPro"/>
</dbReference>
<accession>A0A846YUB5</accession>
<dbReference type="Proteomes" id="UP000570678">
    <property type="component" value="Unassembled WGS sequence"/>
</dbReference>
<dbReference type="FunFam" id="3.40.50.980:FF:000001">
    <property type="entry name" value="Non-ribosomal peptide synthetase"/>
    <property type="match status" value="2"/>
</dbReference>
<sequence length="2319" mass="248782">PGSFGRFHQLITLDLPVGVDRETIAGVVGPVIDRHDMLRSRLYTAGGDWIVETAAPGSVDVDALIDHTVFDGAATGAELSEIAAAAVDAALDRLDPENGIVVRFAWLEPDTADRHGHLVVIAHHLAIDGVSWRVLVPDFVLSAVARSAGQTPELPAPVTSMRTWAHALERNAHSAERRAELEYWRTVAGTADPLLTERPMDPAVDTAGVVEVHAVRVSPEVTQALLTTVPALFHGGVNDGLLTALVLATAAWRARRVPGAPLDDPLLIRLEGHGREEEVVPGADLSRTVGWFTALFPVRFEPAGIDIEAALSGGTEMGAALKLVKEQLLAVPDKGVGYGLLRYMNSETAADFPQIMPGQVNFNYLGRVGAGEIPEEMHGFGWLPTTDLAVDVGYDPDMPAMALLDINAIVAGDTLTARIGYPATQLSADEAAEFGELWVQALEAVARHAESAEAGGYTPSDFPLVELTQRDIEGIEQRFPLPVADMWPLTSLQAGMLFHAQIAATSVDVYTAQAVLTLTGRVDADRLRSAAQALVDRYENLRTVFVTDRAGNSVQVVLDEVPVDWTEHDRSATGTADDLIEADRLRRFDLTEPRLIRFTLIKTGPAAWQFVVSNHHIVLDGWSMPLLMRDLLALYAVHADRTALPAARSYRHFLDWVGRQDHDASLATWREALAGVNEPTLLTRPDSAGGASTHEIETLSGEYAFELDTAATARIVALAAELGVTANTVLQVAWAILLGRITSREDVVFGATVSGRPPQLSGVETMVGLFINTIPVRVRFDPNESARDLLARTQGEQADLLDHHYVGLADIQAAAGQSNLFDTLLVFESYPVDAEGIQEQATDIDGMAVAGLTAVDATHYPLSLIATLGSTLRIRAGYLRELFDEPGVCRIAGQLVRVLTTLTAAPDRPLGEIDLLDDAERELVLRGWNDTAHSVDSTATLVSMFDAQLARTPDAPALTFGEETLSYAEFAARVNLLARWLIDRGVGPESFVALGMRRSIDLVVGMYAVTVAGGAYVPLDPDHPAERTEYILATADPVCVLTSADDLPIDTAQVRIDKLDLSGYSDTPITDRDRVAPLRAGNTAYVIFTSGSTGRPKGVAVSHAAIVNRLVWMQSEYGVRSSDVVLQKTPSTFDVSVWEFFWPLQVGARLVVAKPDGHRDPAYLAEVIDTEQVTVAHFVPSMLTVFVAALPGEAGARTCASLRLVFSSGEALPAKPAQRLRELTGAGVHNLYGPTEAAVDVTFHEVTDADTAVVPIGAPVFNTQVYVLDARLRPVPVGVAGELYLAGTQLAHGYVARPDLSADRFVANPFTAGERMYRTGDVVRWNSTGELEYLGRSDFQVKLRGLRIELGEIETALTDIDEVAQAVVVLRGDTRIGDQLVGYLVPAAGAPLDIEDVREDLSARLPSYMVPAAFVVLDELPLNASGKLDRRALPAPVFEARVFRAPSTPIEEIVANTFAEVLGVERVGADDDFFELGGNSLSATRVAARLSAALDTDLAVRELFEASTVAALAARAETHSGAGGRVPLVPQPRPAQTLPSGEVVERVPLSLAQQRMWFLNRFDPESAADNLPIAVRLSGLLDRQALQIAIADVLARHESLRTYYPEVDGTPYQQVVPTSAVIPDLTTVDVSETDLFARIAEFVGTGFDVTAAVPFRVRLFEVDPTEHVLVVVVHHISSDGFSMGPLARDVVTAYSARIEGGEPGWRPLEVQYADYALWQRQVLGSEDDPESVIAAQIGYWATELAGIPEQLDLPADRSRPAVASGRGASLDFEIDDAVHAELTELARSRGVTFFMVVHAAFAVLLSRLSGESDIVVGTPVAGRGERALDEVIGMFVNTLALRTPIDAEAGFAELLEQVRGHDVAAFGHADLPFERLVEVLNPVRSQARHPLFQVMLSLQNNNPQVSGELPGLAISGIDSPIETAKFDLHLELAERIGPTETGAHTARGVTAKFIYATDLFDEATVAGFADRFTRLLTAVVADPTAPVGDLEILAPAERTRVLSDWNATEHPVSAALLLDGFHRAVAEYPDRIAVTSEGAEVTYAELDARVNRLARHLIAQGVGPESLVGLLISRSLDLVAGMYAVAAAGGAYVPLDPAHPAERIRHILDTAAPVCVLSTTADAEALGTDVPVFTLDTVDVAGYADTPVTDADRVAPLRTSNTAYVIFTSGSTGRPKGVAVSHGSVANQIAWIVGEYGIGRDDVVLFKTPATFDVSVWELFAPLTVGGRMVVAEPDGHRDPQYLASVIAEQGVTATSFVPSMLSVFAESAAAVPGALTSLRMLFVAGEAFTGDVVAAVRRVTDVALYNLYGPTEFAVHAT</sequence>
<dbReference type="InterPro" id="IPR025110">
    <property type="entry name" value="AMP-bd_C"/>
</dbReference>
<keyword evidence="2" id="KW-0596">Phosphopantetheine</keyword>
<dbReference type="CDD" id="cd19540">
    <property type="entry name" value="LCL_NRPS-like"/>
    <property type="match status" value="1"/>
</dbReference>
<dbReference type="GO" id="GO:0008610">
    <property type="term" value="P:lipid biosynthetic process"/>
    <property type="evidence" value="ECO:0007669"/>
    <property type="project" value="UniProtKB-ARBA"/>
</dbReference>
<dbReference type="GO" id="GO:0005829">
    <property type="term" value="C:cytosol"/>
    <property type="evidence" value="ECO:0007669"/>
    <property type="project" value="TreeGrafter"/>
</dbReference>
<dbReference type="InterPro" id="IPR010060">
    <property type="entry name" value="NRPS_synth"/>
</dbReference>
<dbReference type="SMART" id="SM00823">
    <property type="entry name" value="PKS_PP"/>
    <property type="match status" value="1"/>
</dbReference>
<dbReference type="GO" id="GO:0009239">
    <property type="term" value="P:enterobactin biosynthetic process"/>
    <property type="evidence" value="ECO:0007669"/>
    <property type="project" value="TreeGrafter"/>
</dbReference>
<name>A0A846YUB5_9NOCA</name>
<dbReference type="SUPFAM" id="SSF56801">
    <property type="entry name" value="Acetyl-CoA synthetase-like"/>
    <property type="match status" value="2"/>
</dbReference>
<feature type="non-terminal residue" evidence="7">
    <location>
        <position position="1"/>
    </location>
</feature>
<dbReference type="GO" id="GO:0072330">
    <property type="term" value="P:monocarboxylic acid biosynthetic process"/>
    <property type="evidence" value="ECO:0007669"/>
    <property type="project" value="UniProtKB-ARBA"/>
</dbReference>
<feature type="domain" description="Carrier" evidence="6">
    <location>
        <begin position="1445"/>
        <end position="1520"/>
    </location>
</feature>
<dbReference type="InterPro" id="IPR036736">
    <property type="entry name" value="ACP-like_sf"/>
</dbReference>
<gene>
    <name evidence="7" type="ORF">HGA15_33900</name>
</gene>
<comment type="caution">
    <text evidence="7">The sequence shown here is derived from an EMBL/GenBank/DDBJ whole genome shotgun (WGS) entry which is preliminary data.</text>
</comment>
<dbReference type="CDD" id="cd17646">
    <property type="entry name" value="A_NRPS_AB3403-like"/>
    <property type="match status" value="1"/>
</dbReference>
<dbReference type="PROSITE" id="PS00012">
    <property type="entry name" value="PHOSPHOPANTETHEINE"/>
    <property type="match status" value="1"/>
</dbReference>
<dbReference type="InterPro" id="IPR001242">
    <property type="entry name" value="Condensation_dom"/>
</dbReference>
<dbReference type="FunFam" id="3.30.300.30:FF:000010">
    <property type="entry name" value="Enterobactin synthetase component F"/>
    <property type="match status" value="1"/>
</dbReference>
<keyword evidence="8" id="KW-1185">Reference proteome</keyword>
<dbReference type="Gene3D" id="3.30.559.30">
    <property type="entry name" value="Nonribosomal peptide synthetase, condensation domain"/>
    <property type="match status" value="3"/>
</dbReference>
<dbReference type="GO" id="GO:0009366">
    <property type="term" value="C:enterobactin synthetase complex"/>
    <property type="evidence" value="ECO:0007669"/>
    <property type="project" value="TreeGrafter"/>
</dbReference>
<evidence type="ECO:0000256" key="2">
    <source>
        <dbReference type="ARBA" id="ARBA00022450"/>
    </source>
</evidence>
<dbReference type="Gene3D" id="2.30.38.10">
    <property type="entry name" value="Luciferase, Domain 3"/>
    <property type="match status" value="1"/>
</dbReference>
<keyword evidence="5" id="KW-0045">Antibiotic biosynthesis</keyword>
<dbReference type="Gene3D" id="3.30.559.10">
    <property type="entry name" value="Chloramphenicol acetyltransferase-like domain"/>
    <property type="match status" value="3"/>
</dbReference>
<dbReference type="Gene3D" id="1.10.1200.10">
    <property type="entry name" value="ACP-like"/>
    <property type="match status" value="1"/>
</dbReference>
<dbReference type="InterPro" id="IPR045851">
    <property type="entry name" value="AMP-bd_C_sf"/>
</dbReference>
<organism evidence="7 8">
    <name type="scientific">Nocardia flavorosea</name>
    <dbReference type="NCBI Taxonomy" id="53429"/>
    <lineage>
        <taxon>Bacteria</taxon>
        <taxon>Bacillati</taxon>
        <taxon>Actinomycetota</taxon>
        <taxon>Actinomycetes</taxon>
        <taxon>Mycobacteriales</taxon>
        <taxon>Nocardiaceae</taxon>
        <taxon>Nocardia</taxon>
    </lineage>
</organism>
<dbReference type="PANTHER" id="PTHR45527:SF1">
    <property type="entry name" value="FATTY ACID SYNTHASE"/>
    <property type="match status" value="1"/>
</dbReference>
<dbReference type="FunFam" id="3.40.50.980:FF:000002">
    <property type="entry name" value="Enterobactin synthetase component F"/>
    <property type="match status" value="1"/>
</dbReference>
<evidence type="ECO:0000259" key="6">
    <source>
        <dbReference type="PROSITE" id="PS50075"/>
    </source>
</evidence>
<dbReference type="Gene3D" id="3.30.300.30">
    <property type="match status" value="1"/>
</dbReference>
<dbReference type="FunFam" id="2.30.38.10:FF:000001">
    <property type="entry name" value="Non-ribosomal peptide synthetase PvdI"/>
    <property type="match status" value="1"/>
</dbReference>
<protein>
    <submittedName>
        <fullName evidence="7">Amino acid adenylation domain-containing protein</fullName>
    </submittedName>
</protein>
<dbReference type="RefSeq" id="WP_168434009.1">
    <property type="nucleotide sequence ID" value="NZ_JAAXOT010000041.1"/>
</dbReference>
<dbReference type="Pfam" id="PF00668">
    <property type="entry name" value="Condensation"/>
    <property type="match status" value="3"/>
</dbReference>
<evidence type="ECO:0000256" key="4">
    <source>
        <dbReference type="ARBA" id="ARBA00022737"/>
    </source>
</evidence>
<dbReference type="SUPFAM" id="SSF52777">
    <property type="entry name" value="CoA-dependent acyltransferases"/>
    <property type="match status" value="6"/>
</dbReference>
<dbReference type="EMBL" id="JAAXOT010000041">
    <property type="protein sequence ID" value="NKY61044.1"/>
    <property type="molecule type" value="Genomic_DNA"/>
</dbReference>
<dbReference type="Gene3D" id="3.40.50.980">
    <property type="match status" value="4"/>
</dbReference>
<dbReference type="Pfam" id="PF13193">
    <property type="entry name" value="AMP-binding_C"/>
    <property type="match status" value="1"/>
</dbReference>
<dbReference type="Pfam" id="PF00501">
    <property type="entry name" value="AMP-binding"/>
    <property type="match status" value="2"/>
</dbReference>
<dbReference type="InterPro" id="IPR020845">
    <property type="entry name" value="AMP-binding_CS"/>
</dbReference>
<dbReference type="FunFam" id="3.40.50.12780:FF:000012">
    <property type="entry name" value="Non-ribosomal peptide synthetase"/>
    <property type="match status" value="1"/>
</dbReference>
<dbReference type="PANTHER" id="PTHR45527">
    <property type="entry name" value="NONRIBOSOMAL PEPTIDE SYNTHETASE"/>
    <property type="match status" value="1"/>
</dbReference>
<dbReference type="PROSITE" id="PS50075">
    <property type="entry name" value="CARRIER"/>
    <property type="match status" value="1"/>
</dbReference>
<dbReference type="PROSITE" id="PS00455">
    <property type="entry name" value="AMP_BINDING"/>
    <property type="match status" value="2"/>
</dbReference>
<dbReference type="InterPro" id="IPR009081">
    <property type="entry name" value="PP-bd_ACP"/>
</dbReference>
<dbReference type="NCBIfam" id="TIGR01720">
    <property type="entry name" value="NRPS-para261"/>
    <property type="match status" value="1"/>
</dbReference>
<dbReference type="FunFam" id="1.10.1200.10:FF:000016">
    <property type="entry name" value="Non-ribosomal peptide synthase"/>
    <property type="match status" value="1"/>
</dbReference>
<dbReference type="InterPro" id="IPR010071">
    <property type="entry name" value="AA_adenyl_dom"/>
</dbReference>
<dbReference type="GO" id="GO:0047527">
    <property type="term" value="F:2,3-dihydroxybenzoate-serine ligase activity"/>
    <property type="evidence" value="ECO:0007669"/>
    <property type="project" value="TreeGrafter"/>
</dbReference>
<dbReference type="GO" id="GO:0043041">
    <property type="term" value="P:amino acid activation for nonribosomal peptide biosynthetic process"/>
    <property type="evidence" value="ECO:0007669"/>
    <property type="project" value="TreeGrafter"/>
</dbReference>
<comment type="cofactor">
    <cofactor evidence="1">
        <name>pantetheine 4'-phosphate</name>
        <dbReference type="ChEBI" id="CHEBI:47942"/>
    </cofactor>
</comment>
<dbReference type="Pfam" id="PF00550">
    <property type="entry name" value="PP-binding"/>
    <property type="match status" value="1"/>
</dbReference>
<proteinExistence type="predicted"/>
<dbReference type="InterPro" id="IPR023213">
    <property type="entry name" value="CAT-like_dom_sf"/>
</dbReference>
<dbReference type="InterPro" id="IPR000873">
    <property type="entry name" value="AMP-dep_synth/lig_dom"/>
</dbReference>
<evidence type="ECO:0000313" key="7">
    <source>
        <dbReference type="EMBL" id="NKY61044.1"/>
    </source>
</evidence>
<evidence type="ECO:0000256" key="1">
    <source>
        <dbReference type="ARBA" id="ARBA00001957"/>
    </source>
</evidence>
<evidence type="ECO:0000256" key="5">
    <source>
        <dbReference type="ARBA" id="ARBA00023194"/>
    </source>
</evidence>
<evidence type="ECO:0000256" key="3">
    <source>
        <dbReference type="ARBA" id="ARBA00022553"/>
    </source>
</evidence>
<dbReference type="InterPro" id="IPR020806">
    <property type="entry name" value="PKS_PP-bd"/>
</dbReference>
<keyword evidence="3" id="KW-0597">Phosphoprotein</keyword>